<comment type="caution">
    <text evidence="2">The sequence shown here is derived from an EMBL/GenBank/DDBJ whole genome shotgun (WGS) entry which is preliminary data.</text>
</comment>
<keyword evidence="3" id="KW-1185">Reference proteome</keyword>
<dbReference type="EMBL" id="NBII01000004">
    <property type="protein sequence ID" value="PAV20003.1"/>
    <property type="molecule type" value="Genomic_DNA"/>
</dbReference>
<reference evidence="2 3" key="1">
    <citation type="journal article" date="2017" name="Mol. Ecol.">
        <title>Comparative and population genomic landscape of Phellinus noxius: A hypervariable fungus causing root rot in trees.</title>
        <authorList>
            <person name="Chung C.L."/>
            <person name="Lee T.J."/>
            <person name="Akiba M."/>
            <person name="Lee H.H."/>
            <person name="Kuo T.H."/>
            <person name="Liu D."/>
            <person name="Ke H.M."/>
            <person name="Yokoi T."/>
            <person name="Roa M.B."/>
            <person name="Lu M.J."/>
            <person name="Chang Y.Y."/>
            <person name="Ann P.J."/>
            <person name="Tsai J.N."/>
            <person name="Chen C.Y."/>
            <person name="Tzean S.S."/>
            <person name="Ota Y."/>
            <person name="Hattori T."/>
            <person name="Sahashi N."/>
            <person name="Liou R.F."/>
            <person name="Kikuchi T."/>
            <person name="Tsai I.J."/>
        </authorList>
    </citation>
    <scope>NUCLEOTIDE SEQUENCE [LARGE SCALE GENOMIC DNA]</scope>
    <source>
        <strain evidence="2 3">FFPRI411160</strain>
    </source>
</reference>
<feature type="domain" description="LYC1 C-terminal" evidence="1">
    <location>
        <begin position="202"/>
        <end position="382"/>
    </location>
</feature>
<dbReference type="Pfam" id="PF22998">
    <property type="entry name" value="GNAT_LYC1-like"/>
    <property type="match status" value="1"/>
</dbReference>
<sequence>MATSTELSSLSLFPANHEQTIESRRRTFPHWGRGLTEETYLERDSRLSYLEHARNGKLVTWVLAPRDNSSTMDFKCSCETFRRDILVKYPEDSSPRQAVGYTVASVFTPPQYRGKGYAAHMMRLIHWIIAPHSALPQFPAKWGTPPPEKAEYNNALVSALYSDVGSKFYARCGPDEASEGWIVKDPYSTIWEAKPDITGLDTSSESVELAPLSLDQCTQRWDEDAERIRQNLKASDPNRVAFSFLPNEGVAMTMVQRTEFFNSDKPNPNMPTVWGVELKRKDKEHELATWTIDVRPPPVTLLITRLRATPDGFEHILKYVFDAAKTSGCERVEVWNLPKDLEGVAIKYGGKTAPRDDHLNALKWYGPEADKVDWINNEKFCWS</sequence>
<dbReference type="STRING" id="2282107.A0A286UK62"/>
<proteinExistence type="predicted"/>
<dbReference type="AlphaFoldDB" id="A0A286UK62"/>
<organism evidence="2 3">
    <name type="scientific">Pyrrhoderma noxium</name>
    <dbReference type="NCBI Taxonomy" id="2282107"/>
    <lineage>
        <taxon>Eukaryota</taxon>
        <taxon>Fungi</taxon>
        <taxon>Dikarya</taxon>
        <taxon>Basidiomycota</taxon>
        <taxon>Agaricomycotina</taxon>
        <taxon>Agaricomycetes</taxon>
        <taxon>Hymenochaetales</taxon>
        <taxon>Hymenochaetaceae</taxon>
        <taxon>Pyrrhoderma</taxon>
    </lineage>
</organism>
<dbReference type="InterPro" id="IPR055100">
    <property type="entry name" value="GNAT_LYC1-like"/>
</dbReference>
<accession>A0A286UK62</accession>
<dbReference type="PANTHER" id="PTHR34815">
    <property type="entry name" value="LYSINE ACETYLTRANSFERASE"/>
    <property type="match status" value="1"/>
</dbReference>
<name>A0A286UK62_9AGAM</name>
<dbReference type="Proteomes" id="UP000217199">
    <property type="component" value="Unassembled WGS sequence"/>
</dbReference>
<evidence type="ECO:0000313" key="2">
    <source>
        <dbReference type="EMBL" id="PAV20003.1"/>
    </source>
</evidence>
<evidence type="ECO:0000259" key="1">
    <source>
        <dbReference type="Pfam" id="PF22998"/>
    </source>
</evidence>
<gene>
    <name evidence="2" type="ORF">PNOK_0493700</name>
</gene>
<dbReference type="InterPro" id="IPR053013">
    <property type="entry name" value="LAT"/>
</dbReference>
<dbReference type="PANTHER" id="PTHR34815:SF2">
    <property type="entry name" value="N-ACETYLTRANSFERASE DOMAIN-CONTAINING PROTEIN"/>
    <property type="match status" value="1"/>
</dbReference>
<evidence type="ECO:0000313" key="3">
    <source>
        <dbReference type="Proteomes" id="UP000217199"/>
    </source>
</evidence>
<protein>
    <recommendedName>
        <fullName evidence="1">LYC1 C-terminal domain-containing protein</fullName>
    </recommendedName>
</protein>
<dbReference type="OrthoDB" id="2020070at2759"/>
<dbReference type="InParanoid" id="A0A286UK62"/>